<dbReference type="EMBL" id="MK967380">
    <property type="protein sequence ID" value="QDM56050.1"/>
    <property type="molecule type" value="Genomic_DNA"/>
</dbReference>
<dbReference type="GeneID" id="55618667"/>
<proteinExistence type="predicted"/>
<protein>
    <submittedName>
        <fullName evidence="2">Uncharacterized protein</fullName>
    </submittedName>
</protein>
<evidence type="ECO:0000256" key="1">
    <source>
        <dbReference type="SAM" id="Phobius"/>
    </source>
</evidence>
<accession>A0A515MHA5</accession>
<dbReference type="KEGG" id="vg:55618667"/>
<gene>
    <name evidence="2" type="primary">35</name>
    <name evidence="2" type="ORF">SEA_SLEEPYHEAD_35</name>
</gene>
<evidence type="ECO:0000313" key="2">
    <source>
        <dbReference type="EMBL" id="QDM56050.1"/>
    </source>
</evidence>
<feature type="transmembrane region" description="Helical" evidence="1">
    <location>
        <begin position="6"/>
        <end position="23"/>
    </location>
</feature>
<dbReference type="Proteomes" id="UP000320841">
    <property type="component" value="Segment"/>
</dbReference>
<dbReference type="RefSeq" id="YP_009848249.1">
    <property type="nucleotide sequence ID" value="NC_048782.1"/>
</dbReference>
<organism evidence="2 3">
    <name type="scientific">Rhodococcus phage Sleepyhead</name>
    <dbReference type="NCBI Taxonomy" id="2591131"/>
    <lineage>
        <taxon>Viruses</taxon>
        <taxon>Duplodnaviria</taxon>
        <taxon>Heunggongvirae</taxon>
        <taxon>Uroviricota</taxon>
        <taxon>Caudoviricetes</taxon>
        <taxon>Sleepyheadvirus</taxon>
        <taxon>Sleepyheadvirus sleepyhead</taxon>
    </lineage>
</organism>
<evidence type="ECO:0000313" key="3">
    <source>
        <dbReference type="Proteomes" id="UP000320841"/>
    </source>
</evidence>
<sequence length="38" mass="4417">MDWFDRSITIVALLVGLYSLYLQRQTPPGKHRRKGKDG</sequence>
<reference evidence="2 3" key="1">
    <citation type="submission" date="2019-05" db="EMBL/GenBank/DDBJ databases">
        <authorList>
            <person name="Andrick R."/>
            <person name="Dugal D."/>
            <person name="Kinney M."/>
            <person name="Taplin D."/>
            <person name="Molloy S.D."/>
            <person name="Garlena R.A."/>
            <person name="Russell D.A."/>
            <person name="Pope W.H."/>
            <person name="Jacobs-Sera D."/>
            <person name="Hatfull G.F."/>
        </authorList>
    </citation>
    <scope>NUCLEOTIDE SEQUENCE [LARGE SCALE GENOMIC DNA]</scope>
</reference>
<keyword evidence="1" id="KW-0812">Transmembrane</keyword>
<keyword evidence="1" id="KW-1133">Transmembrane helix</keyword>
<keyword evidence="1" id="KW-0472">Membrane</keyword>
<keyword evidence="3" id="KW-1185">Reference proteome</keyword>
<name>A0A515MHA5_9CAUD</name>